<sequence>MLLTEVFDFLDRNGDSPARQLEERQQCRGMFLCICGVQDGNFGNQNKGGSFHNLDARLQNFNKTKTWSSGFDNGNIAVSKLSEYVIYATNKLTEELEAELLRRNVAFSNSHQPAQLEKLLNVNLKGIKGPPALLCSRLENQADISQYEIALMEPLHDFKNVINRVLKNLPRSTEEKELKVMLTKLLSDIEAQNREMKGIESRMNVVKVAVMLKKLNLLLMAGQCIGCSFR</sequence>
<reference evidence="1" key="1">
    <citation type="submission" date="2020-06" db="EMBL/GenBank/DDBJ databases">
        <title>Draft genome of Bugula neritina, a colonial animal packing powerful symbionts and potential medicines.</title>
        <authorList>
            <person name="Rayko M."/>
        </authorList>
    </citation>
    <scope>NUCLEOTIDE SEQUENCE [LARGE SCALE GENOMIC DNA]</scope>
    <source>
        <strain evidence="1">Kwan_BN1</strain>
    </source>
</reference>
<name>A0A7J7KFI1_BUGNE</name>
<dbReference type="Proteomes" id="UP000593567">
    <property type="component" value="Unassembled WGS sequence"/>
</dbReference>
<gene>
    <name evidence="1" type="ORF">EB796_004717</name>
</gene>
<organism evidence="1 2">
    <name type="scientific">Bugula neritina</name>
    <name type="common">Brown bryozoan</name>
    <name type="synonym">Sertularia neritina</name>
    <dbReference type="NCBI Taxonomy" id="10212"/>
    <lineage>
        <taxon>Eukaryota</taxon>
        <taxon>Metazoa</taxon>
        <taxon>Spiralia</taxon>
        <taxon>Lophotrochozoa</taxon>
        <taxon>Bryozoa</taxon>
        <taxon>Gymnolaemata</taxon>
        <taxon>Cheilostomatida</taxon>
        <taxon>Flustrina</taxon>
        <taxon>Buguloidea</taxon>
        <taxon>Bugulidae</taxon>
        <taxon>Bugula</taxon>
    </lineage>
</organism>
<comment type="caution">
    <text evidence="1">The sequence shown here is derived from an EMBL/GenBank/DDBJ whole genome shotgun (WGS) entry which is preliminary data.</text>
</comment>
<dbReference type="AlphaFoldDB" id="A0A7J7KFI1"/>
<dbReference type="EMBL" id="VXIV02000642">
    <property type="protein sequence ID" value="KAF6036963.1"/>
    <property type="molecule type" value="Genomic_DNA"/>
</dbReference>
<protein>
    <submittedName>
        <fullName evidence="1">Uncharacterized protein</fullName>
    </submittedName>
</protein>
<evidence type="ECO:0000313" key="1">
    <source>
        <dbReference type="EMBL" id="KAF6036963.1"/>
    </source>
</evidence>
<keyword evidence="2" id="KW-1185">Reference proteome</keyword>
<dbReference type="OrthoDB" id="5986221at2759"/>
<accession>A0A7J7KFI1</accession>
<proteinExistence type="predicted"/>
<evidence type="ECO:0000313" key="2">
    <source>
        <dbReference type="Proteomes" id="UP000593567"/>
    </source>
</evidence>